<protein>
    <recommendedName>
        <fullName evidence="1">HTH cro/C1-type domain-containing protein</fullName>
    </recommendedName>
</protein>
<dbReference type="PROSITE" id="PS50943">
    <property type="entry name" value="HTH_CROC1"/>
    <property type="match status" value="1"/>
</dbReference>
<dbReference type="AlphaFoldDB" id="A0A919PU46"/>
<comment type="caution">
    <text evidence="2">The sequence shown here is derived from an EMBL/GenBank/DDBJ whole genome shotgun (WGS) entry which is preliminary data.</text>
</comment>
<proteinExistence type="predicted"/>
<evidence type="ECO:0000313" key="2">
    <source>
        <dbReference type="EMBL" id="GIG50239.1"/>
    </source>
</evidence>
<reference evidence="2" key="1">
    <citation type="submission" date="2021-01" db="EMBL/GenBank/DDBJ databases">
        <title>Whole genome shotgun sequence of Dactylosporangium siamense NBRC 106093.</title>
        <authorList>
            <person name="Komaki H."/>
            <person name="Tamura T."/>
        </authorList>
    </citation>
    <scope>NUCLEOTIDE SEQUENCE</scope>
    <source>
        <strain evidence="2">NBRC 106093</strain>
    </source>
</reference>
<gene>
    <name evidence="2" type="ORF">Dsi01nite_082800</name>
</gene>
<keyword evidence="3" id="KW-1185">Reference proteome</keyword>
<feature type="domain" description="HTH cro/C1-type" evidence="1">
    <location>
        <begin position="39"/>
        <end position="75"/>
    </location>
</feature>
<organism evidence="2 3">
    <name type="scientific">Dactylosporangium siamense</name>
    <dbReference type="NCBI Taxonomy" id="685454"/>
    <lineage>
        <taxon>Bacteria</taxon>
        <taxon>Bacillati</taxon>
        <taxon>Actinomycetota</taxon>
        <taxon>Actinomycetes</taxon>
        <taxon>Micromonosporales</taxon>
        <taxon>Micromonosporaceae</taxon>
        <taxon>Dactylosporangium</taxon>
    </lineage>
</organism>
<evidence type="ECO:0000313" key="3">
    <source>
        <dbReference type="Proteomes" id="UP000660611"/>
    </source>
</evidence>
<name>A0A919PU46_9ACTN</name>
<dbReference type="Proteomes" id="UP000660611">
    <property type="component" value="Unassembled WGS sequence"/>
</dbReference>
<dbReference type="InterPro" id="IPR001387">
    <property type="entry name" value="Cro/C1-type_HTH"/>
</dbReference>
<sequence length="470" mass="51366">MPLWPASPRLTGWLLRTSRTLDPAARFRTAKAFAAAFPAGVSESQLSRWETGVHQAPLAAVRRYEELLELQPGRLVGTLNVGGRYLNLGRDSQSTVRNAAGGDHARLVSLIDLVDCNADLTGMQWDDLTSLLVEEPYPVVAPRRIWRTLAERLVNEMIIADGVAWQLRFESLNRLMSHRDAQGAAIAVCADLADDPANQVPVEVVSMFDATVHPEASRHVLRQLHRPTNDRALYGALLACVRKIRHHHFAPDEVYRVAMLARLRTRDGEAPADVRALAGHVLSLLATPAARPAPRTHDPDRVVDDLYGEMLGNPSPDVRLISAMFLAASPYRERVAQRLATRAAGALAACDTATTVRSLESLRVVGGAEHRTMVQRLLLAPGLAPEVMATAAHVIGHVGGRSPTEFWRAAVSRFTADPVILPSLVYAMGVAGEDTLLGDVRTNPAAVHDARRAAAWWLDMPRATRTRARL</sequence>
<dbReference type="RefSeq" id="WP_203851894.1">
    <property type="nucleotide sequence ID" value="NZ_BAAAVW010000027.1"/>
</dbReference>
<evidence type="ECO:0000259" key="1">
    <source>
        <dbReference type="PROSITE" id="PS50943"/>
    </source>
</evidence>
<dbReference type="EMBL" id="BONQ01000129">
    <property type="protein sequence ID" value="GIG50239.1"/>
    <property type="molecule type" value="Genomic_DNA"/>
</dbReference>
<accession>A0A919PU46</accession>